<organism evidence="1 2">
    <name type="scientific">Corynebacterium lactis RW2-5</name>
    <dbReference type="NCBI Taxonomy" id="1408189"/>
    <lineage>
        <taxon>Bacteria</taxon>
        <taxon>Bacillati</taxon>
        <taxon>Actinomycetota</taxon>
        <taxon>Actinomycetes</taxon>
        <taxon>Mycobacteriales</taxon>
        <taxon>Corynebacteriaceae</taxon>
        <taxon>Corynebacterium</taxon>
    </lineage>
</organism>
<dbReference type="Gene3D" id="3.40.50.720">
    <property type="entry name" value="NAD(P)-binding Rossmann-like Domain"/>
    <property type="match status" value="1"/>
</dbReference>
<protein>
    <recommendedName>
        <fullName evidence="3">Bacteriocin biosynthesis cyclodehydratase</fullName>
    </recommendedName>
</protein>
<keyword evidence="2" id="KW-1185">Reference proteome</keyword>
<reference evidence="1 2" key="1">
    <citation type="submission" date="2013-10" db="EMBL/GenBank/DDBJ databases">
        <title>Complete genome sequence of Corynebacterium lactis DSM 45799(T), isolated from raw cow milk.</title>
        <authorList>
            <person name="Ruckert C."/>
            <person name="Albersmeier A."/>
            <person name="Lipski A."/>
            <person name="Kalinowski J."/>
        </authorList>
    </citation>
    <scope>NUCLEOTIDE SEQUENCE [LARGE SCALE GENOMIC DNA]</scope>
    <source>
        <strain evidence="1 2">RW2-5</strain>
    </source>
</reference>
<proteinExistence type="predicted"/>
<dbReference type="STRING" id="1408189.CLAC_02970"/>
<dbReference type="KEGG" id="clw:CLAC_02970"/>
<dbReference type="AlphaFoldDB" id="A0A0K2H305"/>
<evidence type="ECO:0000313" key="1">
    <source>
        <dbReference type="EMBL" id="ALA68419.1"/>
    </source>
</evidence>
<evidence type="ECO:0000313" key="2">
    <source>
        <dbReference type="Proteomes" id="UP000058446"/>
    </source>
</evidence>
<evidence type="ECO:0008006" key="3">
    <source>
        <dbReference type="Google" id="ProtNLM"/>
    </source>
</evidence>
<accession>A0A0K2H305</accession>
<dbReference type="InterPro" id="IPR022291">
    <property type="entry name" value="Bacteriocin_synth_cyclodeHase"/>
</dbReference>
<dbReference type="PATRIC" id="fig|1408189.4.peg.591"/>
<name>A0A0K2H305_9CORY</name>
<dbReference type="NCBIfam" id="TIGR03882">
    <property type="entry name" value="cyclo_dehyd_2"/>
    <property type="match status" value="1"/>
</dbReference>
<dbReference type="EMBL" id="CP006841">
    <property type="protein sequence ID" value="ALA68419.1"/>
    <property type="molecule type" value="Genomic_DNA"/>
</dbReference>
<dbReference type="RefSeq" id="WP_245621950.1">
    <property type="nucleotide sequence ID" value="NZ_CP006841.1"/>
</dbReference>
<dbReference type="Proteomes" id="UP000058446">
    <property type="component" value="Chromosome"/>
</dbReference>
<sequence length="304" mass="33156">MSAPEQGPALRPEVPILMRPGSRIQFGVESARSLILPLDDGIAPGPVFSALLAAHRGRPLAEELERARSTASLPESFVSALHDDLVRAGLTQQGPWRRRHTIIGRDGLRTGLHEGLRRTGSATLTKAMAPSRNATRWLAQANAEEIGLVVLTGMEVPSLPLTRVLYHRGIEHLYTHFRDGALILGPLVTPHGVSVLRRSSGQAAEGIPGTKPPCGMCLEAHRRDRDPARDLLALQLRTYVPVASSEWTTAAVSLLLGQLRRRDLSSLRGHELRIDLENLEITRQGFTAHPQCPVCGSPTSRRMS</sequence>
<gene>
    <name evidence="1" type="ORF">CLAC_02970</name>
</gene>